<dbReference type="PANTHER" id="PTHR48111">
    <property type="entry name" value="REGULATOR OF RPOS"/>
    <property type="match status" value="1"/>
</dbReference>
<dbReference type="GO" id="GO:0032993">
    <property type="term" value="C:protein-DNA complex"/>
    <property type="evidence" value="ECO:0007669"/>
    <property type="project" value="TreeGrafter"/>
</dbReference>
<protein>
    <recommendedName>
        <fullName evidence="6">Response regulatory domain-containing protein</fullName>
    </recommendedName>
</protein>
<dbReference type="AlphaFoldDB" id="A0A3B1DMK5"/>
<keyword evidence="1" id="KW-0597">Phosphoprotein</keyword>
<evidence type="ECO:0000256" key="3">
    <source>
        <dbReference type="ARBA" id="ARBA00023015"/>
    </source>
</evidence>
<keyword evidence="4" id="KW-0238">DNA-binding</keyword>
<accession>A0A3B1DMK5</accession>
<proteinExistence type="predicted"/>
<evidence type="ECO:0000313" key="7">
    <source>
        <dbReference type="EMBL" id="VAX29937.1"/>
    </source>
</evidence>
<dbReference type="PANTHER" id="PTHR48111:SF1">
    <property type="entry name" value="TWO-COMPONENT RESPONSE REGULATOR ORR33"/>
    <property type="match status" value="1"/>
</dbReference>
<dbReference type="SUPFAM" id="SSF52172">
    <property type="entry name" value="CheY-like"/>
    <property type="match status" value="1"/>
</dbReference>
<feature type="domain" description="Response regulatory" evidence="6">
    <location>
        <begin position="7"/>
        <end position="121"/>
    </location>
</feature>
<name>A0A3B1DMK5_9ZZZZ</name>
<dbReference type="InterPro" id="IPR039420">
    <property type="entry name" value="WalR-like"/>
</dbReference>
<dbReference type="Gene3D" id="3.40.50.2300">
    <property type="match status" value="1"/>
</dbReference>
<dbReference type="Pfam" id="PF00072">
    <property type="entry name" value="Response_reg"/>
    <property type="match status" value="1"/>
</dbReference>
<evidence type="ECO:0000256" key="4">
    <source>
        <dbReference type="ARBA" id="ARBA00023125"/>
    </source>
</evidence>
<evidence type="ECO:0000256" key="5">
    <source>
        <dbReference type="ARBA" id="ARBA00023163"/>
    </source>
</evidence>
<dbReference type="InterPro" id="IPR001789">
    <property type="entry name" value="Sig_transdc_resp-reg_receiver"/>
</dbReference>
<sequence length="200" mass="22496">MEKKEFKILIIDDDEIARDVVVSLLSREGFPVHSACDGIEGIRALKLNLYSLVITDLRMPGADGFEVLKAACNLNPKAAVVILTAYGTLDNAIEAIKFGAYDYITKPFKLREIIIVVENALKRAELIEENEELRLHLRNTYRDLELMNTVKRHATPDVTVNFLERLARLEQMDIINEGDIEILKEKLLSGVVNAASSDSR</sequence>
<evidence type="ECO:0000256" key="2">
    <source>
        <dbReference type="ARBA" id="ARBA00023012"/>
    </source>
</evidence>
<dbReference type="GO" id="GO:0000156">
    <property type="term" value="F:phosphorelay response regulator activity"/>
    <property type="evidence" value="ECO:0007669"/>
    <property type="project" value="TreeGrafter"/>
</dbReference>
<keyword evidence="3" id="KW-0805">Transcription regulation</keyword>
<dbReference type="GO" id="GO:0006355">
    <property type="term" value="P:regulation of DNA-templated transcription"/>
    <property type="evidence" value="ECO:0007669"/>
    <property type="project" value="TreeGrafter"/>
</dbReference>
<dbReference type="GO" id="GO:0005829">
    <property type="term" value="C:cytosol"/>
    <property type="evidence" value="ECO:0007669"/>
    <property type="project" value="TreeGrafter"/>
</dbReference>
<evidence type="ECO:0000259" key="6">
    <source>
        <dbReference type="PROSITE" id="PS50110"/>
    </source>
</evidence>
<organism evidence="7">
    <name type="scientific">hydrothermal vent metagenome</name>
    <dbReference type="NCBI Taxonomy" id="652676"/>
    <lineage>
        <taxon>unclassified sequences</taxon>
        <taxon>metagenomes</taxon>
        <taxon>ecological metagenomes</taxon>
    </lineage>
</organism>
<dbReference type="EMBL" id="UOGI01000066">
    <property type="protein sequence ID" value="VAX29937.1"/>
    <property type="molecule type" value="Genomic_DNA"/>
</dbReference>
<evidence type="ECO:0000256" key="1">
    <source>
        <dbReference type="ARBA" id="ARBA00022553"/>
    </source>
</evidence>
<dbReference type="GO" id="GO:0000976">
    <property type="term" value="F:transcription cis-regulatory region binding"/>
    <property type="evidence" value="ECO:0007669"/>
    <property type="project" value="TreeGrafter"/>
</dbReference>
<gene>
    <name evidence="7" type="ORF">MNBD_NITROSPIRAE03-718</name>
</gene>
<dbReference type="InterPro" id="IPR011006">
    <property type="entry name" value="CheY-like_superfamily"/>
</dbReference>
<reference evidence="7" key="1">
    <citation type="submission" date="2018-06" db="EMBL/GenBank/DDBJ databases">
        <authorList>
            <person name="Zhirakovskaya E."/>
        </authorList>
    </citation>
    <scope>NUCLEOTIDE SEQUENCE</scope>
</reference>
<dbReference type="PROSITE" id="PS50110">
    <property type="entry name" value="RESPONSE_REGULATORY"/>
    <property type="match status" value="1"/>
</dbReference>
<keyword evidence="5" id="KW-0804">Transcription</keyword>
<dbReference type="SMART" id="SM00448">
    <property type="entry name" value="REC"/>
    <property type="match status" value="1"/>
</dbReference>
<keyword evidence="2" id="KW-0902">Two-component regulatory system</keyword>